<dbReference type="PANTHER" id="PTHR37299">
    <property type="entry name" value="TRANSCRIPTIONAL REGULATOR-RELATED"/>
    <property type="match status" value="1"/>
</dbReference>
<evidence type="ECO:0000259" key="3">
    <source>
        <dbReference type="PROSITE" id="PS50110"/>
    </source>
</evidence>
<evidence type="ECO:0000259" key="4">
    <source>
        <dbReference type="PROSITE" id="PS50930"/>
    </source>
</evidence>
<dbReference type="GO" id="GO:0003677">
    <property type="term" value="F:DNA binding"/>
    <property type="evidence" value="ECO:0007669"/>
    <property type="project" value="InterPro"/>
</dbReference>
<dbReference type="PANTHER" id="PTHR37299:SF1">
    <property type="entry name" value="STAGE 0 SPORULATION PROTEIN A HOMOLOG"/>
    <property type="match status" value="1"/>
</dbReference>
<feature type="domain" description="HTH LytTR-type" evidence="4">
    <location>
        <begin position="130"/>
        <end position="229"/>
    </location>
</feature>
<dbReference type="PROSITE" id="PS50110">
    <property type="entry name" value="RESPONSE_REGULATORY"/>
    <property type="match status" value="1"/>
</dbReference>
<dbReference type="Proteomes" id="UP000008461">
    <property type="component" value="Chromosome"/>
</dbReference>
<feature type="domain" description="Response regulatory" evidence="3">
    <location>
        <begin position="3"/>
        <end position="114"/>
    </location>
</feature>
<dbReference type="eggNOG" id="COG3279">
    <property type="taxonomic scope" value="Bacteria"/>
</dbReference>
<evidence type="ECO:0000313" key="6">
    <source>
        <dbReference type="Proteomes" id="UP000008461"/>
    </source>
</evidence>
<dbReference type="InterPro" id="IPR046947">
    <property type="entry name" value="LytR-like"/>
</dbReference>
<keyword evidence="1" id="KW-0597">Phosphoprotein</keyword>
<organism evidence="5 6">
    <name type="scientific">Haliscomenobacter hydrossis (strain ATCC 27775 / DSM 1100 / LMG 10767 / O)</name>
    <dbReference type="NCBI Taxonomy" id="760192"/>
    <lineage>
        <taxon>Bacteria</taxon>
        <taxon>Pseudomonadati</taxon>
        <taxon>Bacteroidota</taxon>
        <taxon>Saprospiria</taxon>
        <taxon>Saprospirales</taxon>
        <taxon>Haliscomenobacteraceae</taxon>
        <taxon>Haliscomenobacter</taxon>
    </lineage>
</organism>
<proteinExistence type="predicted"/>
<dbReference type="EMBL" id="CP002691">
    <property type="protein sequence ID" value="AEE50615.1"/>
    <property type="molecule type" value="Genomic_DNA"/>
</dbReference>
<dbReference type="AlphaFoldDB" id="F4L1Y2"/>
<dbReference type="SMART" id="SM00850">
    <property type="entry name" value="LytTR"/>
    <property type="match status" value="1"/>
</dbReference>
<dbReference type="InterPro" id="IPR007492">
    <property type="entry name" value="LytTR_DNA-bd_dom"/>
</dbReference>
<accession>F4L1Y2</accession>
<dbReference type="HOGENOM" id="CLU_000445_14_1_10"/>
<reference evidence="5 6" key="1">
    <citation type="journal article" date="2011" name="Stand. Genomic Sci.">
        <title>Complete genome sequence of Haliscomenobacter hydrossis type strain (O).</title>
        <authorList>
            <consortium name="US DOE Joint Genome Institute (JGI-PGF)"/>
            <person name="Daligault H."/>
            <person name="Lapidus A."/>
            <person name="Zeytun A."/>
            <person name="Nolan M."/>
            <person name="Lucas S."/>
            <person name="Del Rio T.G."/>
            <person name="Tice H."/>
            <person name="Cheng J.F."/>
            <person name="Tapia R."/>
            <person name="Han C."/>
            <person name="Goodwin L."/>
            <person name="Pitluck S."/>
            <person name="Liolios K."/>
            <person name="Pagani I."/>
            <person name="Ivanova N."/>
            <person name="Huntemann M."/>
            <person name="Mavromatis K."/>
            <person name="Mikhailova N."/>
            <person name="Pati A."/>
            <person name="Chen A."/>
            <person name="Palaniappan K."/>
            <person name="Land M."/>
            <person name="Hauser L."/>
            <person name="Brambilla E.M."/>
            <person name="Rohde M."/>
            <person name="Verbarg S."/>
            <person name="Goker M."/>
            <person name="Bristow J."/>
            <person name="Eisen J.A."/>
            <person name="Markowitz V."/>
            <person name="Hugenholtz P."/>
            <person name="Kyrpides N.C."/>
            <person name="Klenk H.P."/>
            <person name="Woyke T."/>
        </authorList>
    </citation>
    <scope>NUCLEOTIDE SEQUENCE [LARGE SCALE GENOMIC DNA]</scope>
    <source>
        <strain evidence="6">ATCC 27775 / DSM 1100 / LMG 10767 / O</strain>
    </source>
</reference>
<dbReference type="Gene3D" id="3.40.50.2300">
    <property type="match status" value="1"/>
</dbReference>
<dbReference type="Gene3D" id="2.40.50.1020">
    <property type="entry name" value="LytTr DNA-binding domain"/>
    <property type="match status" value="1"/>
</dbReference>
<keyword evidence="2" id="KW-0175">Coiled coil</keyword>
<evidence type="ECO:0000256" key="1">
    <source>
        <dbReference type="PROSITE-ProRule" id="PRU00169"/>
    </source>
</evidence>
<sequence length="230" mass="26706">MLKCLIVDDDLMARTAMENLCKRAENLEIAASFASAEEALQFLNNDRVDLIFLDVEMPGLSGIELMDRLSSFPHIIITSARTEYAYEAFEYQVVDYLKKPITFLRFQRAMEKVLDAERRIQKYKEEAKDVYIREEGKLVRISLDDILFFENLGDYVTIRTANGKRHIIHGTMKGIDSKMKDPRFVKVHRSYIINLDKIKDIEENTLVIAETVIPISRSHKQGLLNRLNFL</sequence>
<dbReference type="RefSeq" id="WP_013765163.1">
    <property type="nucleotide sequence ID" value="NC_015510.1"/>
</dbReference>
<reference key="2">
    <citation type="submission" date="2011-04" db="EMBL/GenBank/DDBJ databases">
        <title>Complete sequence of chromosome of Haliscomenobacter hydrossis DSM 1100.</title>
        <authorList>
            <consortium name="US DOE Joint Genome Institute (JGI-PGF)"/>
            <person name="Lucas S."/>
            <person name="Han J."/>
            <person name="Lapidus A."/>
            <person name="Bruce D."/>
            <person name="Goodwin L."/>
            <person name="Pitluck S."/>
            <person name="Peters L."/>
            <person name="Kyrpides N."/>
            <person name="Mavromatis K."/>
            <person name="Ivanova N."/>
            <person name="Ovchinnikova G."/>
            <person name="Pagani I."/>
            <person name="Daligault H."/>
            <person name="Detter J.C."/>
            <person name="Han C."/>
            <person name="Land M."/>
            <person name="Hauser L."/>
            <person name="Markowitz V."/>
            <person name="Cheng J.-F."/>
            <person name="Hugenholtz P."/>
            <person name="Woyke T."/>
            <person name="Wu D."/>
            <person name="Verbarg S."/>
            <person name="Frueling A."/>
            <person name="Brambilla E."/>
            <person name="Klenk H.-P."/>
            <person name="Eisen J.A."/>
        </authorList>
    </citation>
    <scope>NUCLEOTIDE SEQUENCE</scope>
    <source>
        <strain>DSM 1100</strain>
    </source>
</reference>
<name>F4L1Y2_HALH1</name>
<dbReference type="OrthoDB" id="1646880at2"/>
<dbReference type="InterPro" id="IPR001789">
    <property type="entry name" value="Sig_transdc_resp-reg_receiver"/>
</dbReference>
<feature type="modified residue" description="4-aspartylphosphate" evidence="1">
    <location>
        <position position="54"/>
    </location>
</feature>
<evidence type="ECO:0000256" key="2">
    <source>
        <dbReference type="SAM" id="Coils"/>
    </source>
</evidence>
<evidence type="ECO:0000313" key="5">
    <source>
        <dbReference type="EMBL" id="AEE50615.1"/>
    </source>
</evidence>
<dbReference type="PROSITE" id="PS50930">
    <property type="entry name" value="HTH_LYTTR"/>
    <property type="match status" value="1"/>
</dbReference>
<dbReference type="Pfam" id="PF00072">
    <property type="entry name" value="Response_reg"/>
    <property type="match status" value="1"/>
</dbReference>
<dbReference type="InterPro" id="IPR011006">
    <property type="entry name" value="CheY-like_superfamily"/>
</dbReference>
<dbReference type="STRING" id="760192.Halhy_2747"/>
<dbReference type="KEGG" id="hhy:Halhy_2747"/>
<keyword evidence="6" id="KW-1185">Reference proteome</keyword>
<protein>
    <submittedName>
        <fullName evidence="5">Two component transcriptional regulator, LytTR family</fullName>
    </submittedName>
</protein>
<feature type="coiled-coil region" evidence="2">
    <location>
        <begin position="106"/>
        <end position="133"/>
    </location>
</feature>
<dbReference type="SUPFAM" id="SSF52172">
    <property type="entry name" value="CheY-like"/>
    <property type="match status" value="1"/>
</dbReference>
<dbReference type="Pfam" id="PF04397">
    <property type="entry name" value="LytTR"/>
    <property type="match status" value="1"/>
</dbReference>
<dbReference type="GO" id="GO:0000156">
    <property type="term" value="F:phosphorelay response regulator activity"/>
    <property type="evidence" value="ECO:0007669"/>
    <property type="project" value="InterPro"/>
</dbReference>
<gene>
    <name evidence="5" type="ordered locus">Halhy_2747</name>
</gene>
<dbReference type="SMART" id="SM00448">
    <property type="entry name" value="REC"/>
    <property type="match status" value="1"/>
</dbReference>